<keyword evidence="1" id="KW-0732">Signal</keyword>
<accession>A0ABY3PHU3</accession>
<evidence type="ECO:0000313" key="3">
    <source>
        <dbReference type="Proteomes" id="UP001054846"/>
    </source>
</evidence>
<gene>
    <name evidence="2" type="ORF">ISF26_15640</name>
</gene>
<sequence>MMYRALVPAAALGALVAVPAGAIQFADGETAFDHIPRLVGQDLVDRGFNTRGTYNIRIQVPQQSNTALGRVVIGLANPLNCDTIAPVPGSGDVSVAQMTSSRTMPVRVRVGDGTGLRYGDAVSSVARIEGSQLAVTFDEPVAPGSTVNIEWMASNPQVEATYLFDVVAYPAGDAPRGQFLGFARLNVGTNF</sequence>
<dbReference type="EMBL" id="CP063845">
    <property type="protein sequence ID" value="UFP93232.1"/>
    <property type="molecule type" value="Genomic_DNA"/>
</dbReference>
<feature type="chain" id="PRO_5047389806" evidence="1">
    <location>
        <begin position="23"/>
        <end position="191"/>
    </location>
</feature>
<dbReference type="Proteomes" id="UP001054846">
    <property type="component" value="Chromosome"/>
</dbReference>
<dbReference type="InterPro" id="IPR021256">
    <property type="entry name" value="DUF2808"/>
</dbReference>
<name>A0ABY3PHU3_9CYAN</name>
<reference evidence="2 3" key="1">
    <citation type="journal article" date="2021" name="Genome Biol. Evol.">
        <title>Complete Genome Sequencing of a Novel Gloeobacter Species from a Waterfall Cave in Mexico.</title>
        <authorList>
            <person name="Saw J.H."/>
            <person name="Cardona T."/>
            <person name="Montejano G."/>
        </authorList>
    </citation>
    <scope>NUCLEOTIDE SEQUENCE [LARGE SCALE GENOMIC DNA]</scope>
    <source>
        <strain evidence="2">MG652769</strain>
    </source>
</reference>
<dbReference type="RefSeq" id="WP_230840233.1">
    <property type="nucleotide sequence ID" value="NZ_CP063845.1"/>
</dbReference>
<protein>
    <submittedName>
        <fullName evidence="2">DUF2808 domain-containing protein</fullName>
    </submittedName>
</protein>
<evidence type="ECO:0000256" key="1">
    <source>
        <dbReference type="SAM" id="SignalP"/>
    </source>
</evidence>
<proteinExistence type="predicted"/>
<evidence type="ECO:0000313" key="2">
    <source>
        <dbReference type="EMBL" id="UFP93232.1"/>
    </source>
</evidence>
<organism evidence="2 3">
    <name type="scientific">Gloeobacter morelensis MG652769</name>
    <dbReference type="NCBI Taxonomy" id="2781736"/>
    <lineage>
        <taxon>Bacteria</taxon>
        <taxon>Bacillati</taxon>
        <taxon>Cyanobacteriota</taxon>
        <taxon>Cyanophyceae</taxon>
        <taxon>Gloeobacterales</taxon>
        <taxon>Gloeobacteraceae</taxon>
        <taxon>Gloeobacter</taxon>
        <taxon>Gloeobacter morelensis</taxon>
    </lineage>
</organism>
<keyword evidence="3" id="KW-1185">Reference proteome</keyword>
<feature type="signal peptide" evidence="1">
    <location>
        <begin position="1"/>
        <end position="22"/>
    </location>
</feature>
<dbReference type="Pfam" id="PF10989">
    <property type="entry name" value="DUF2808"/>
    <property type="match status" value="1"/>
</dbReference>